<reference evidence="1 2" key="1">
    <citation type="journal article" date="2023" name="Plants (Basel)">
        <title>Bridging the Gap: Combining Genomics and Transcriptomics Approaches to Understand Stylosanthes scabra, an Orphan Legume from the Brazilian Caatinga.</title>
        <authorList>
            <person name="Ferreira-Neto J.R.C."/>
            <person name="da Silva M.D."/>
            <person name="Binneck E."/>
            <person name="de Melo N.F."/>
            <person name="da Silva R.H."/>
            <person name="de Melo A.L.T.M."/>
            <person name="Pandolfi V."/>
            <person name="Bustamante F.O."/>
            <person name="Brasileiro-Vidal A.C."/>
            <person name="Benko-Iseppon A.M."/>
        </authorList>
    </citation>
    <scope>NUCLEOTIDE SEQUENCE [LARGE SCALE GENOMIC DNA]</scope>
    <source>
        <tissue evidence="1">Leaves</tissue>
    </source>
</reference>
<dbReference type="EMBL" id="JASCZI010187867">
    <property type="protein sequence ID" value="MED6190937.1"/>
    <property type="molecule type" value="Genomic_DNA"/>
</dbReference>
<keyword evidence="2" id="KW-1185">Reference proteome</keyword>
<feature type="non-terminal residue" evidence="1">
    <location>
        <position position="72"/>
    </location>
</feature>
<name>A0ABU6WYD4_9FABA</name>
<proteinExistence type="predicted"/>
<accession>A0ABU6WYD4</accession>
<comment type="caution">
    <text evidence="1">The sequence shown here is derived from an EMBL/GenBank/DDBJ whole genome shotgun (WGS) entry which is preliminary data.</text>
</comment>
<evidence type="ECO:0000313" key="1">
    <source>
        <dbReference type="EMBL" id="MED6190937.1"/>
    </source>
</evidence>
<organism evidence="1 2">
    <name type="scientific">Stylosanthes scabra</name>
    <dbReference type="NCBI Taxonomy" id="79078"/>
    <lineage>
        <taxon>Eukaryota</taxon>
        <taxon>Viridiplantae</taxon>
        <taxon>Streptophyta</taxon>
        <taxon>Embryophyta</taxon>
        <taxon>Tracheophyta</taxon>
        <taxon>Spermatophyta</taxon>
        <taxon>Magnoliopsida</taxon>
        <taxon>eudicotyledons</taxon>
        <taxon>Gunneridae</taxon>
        <taxon>Pentapetalae</taxon>
        <taxon>rosids</taxon>
        <taxon>fabids</taxon>
        <taxon>Fabales</taxon>
        <taxon>Fabaceae</taxon>
        <taxon>Papilionoideae</taxon>
        <taxon>50 kb inversion clade</taxon>
        <taxon>dalbergioids sensu lato</taxon>
        <taxon>Dalbergieae</taxon>
        <taxon>Pterocarpus clade</taxon>
        <taxon>Stylosanthes</taxon>
    </lineage>
</organism>
<sequence>GRPCLGHVWNSTLNVTWEASNVIWCFMDGHGCHVWSLAFTKLKRDMGDMGDMGEGLGSFHQLLVTMHNTQEG</sequence>
<dbReference type="Proteomes" id="UP001341840">
    <property type="component" value="Unassembled WGS sequence"/>
</dbReference>
<protein>
    <submittedName>
        <fullName evidence="1">Uncharacterized protein</fullName>
    </submittedName>
</protein>
<evidence type="ECO:0000313" key="2">
    <source>
        <dbReference type="Proteomes" id="UP001341840"/>
    </source>
</evidence>
<gene>
    <name evidence="1" type="ORF">PIB30_110922</name>
</gene>
<feature type="non-terminal residue" evidence="1">
    <location>
        <position position="1"/>
    </location>
</feature>